<feature type="domain" description="ABC-2 type transporter transmembrane" evidence="6">
    <location>
        <begin position="33"/>
        <end position="349"/>
    </location>
</feature>
<comment type="subcellular location">
    <subcellularLocation>
        <location evidence="1">Membrane</location>
        <topology evidence="1">Multi-pass membrane protein</topology>
    </subcellularLocation>
</comment>
<evidence type="ECO:0000313" key="8">
    <source>
        <dbReference type="Proteomes" id="UP001060039"/>
    </source>
</evidence>
<protein>
    <submittedName>
        <fullName evidence="7">ABC transporter permease</fullName>
    </submittedName>
</protein>
<organism evidence="7 8">
    <name type="scientific">Microcella humidisoli</name>
    <dbReference type="NCBI Taxonomy" id="2963406"/>
    <lineage>
        <taxon>Bacteria</taxon>
        <taxon>Bacillati</taxon>
        <taxon>Actinomycetota</taxon>
        <taxon>Actinomycetes</taxon>
        <taxon>Micrococcales</taxon>
        <taxon>Microbacteriaceae</taxon>
        <taxon>Microcella</taxon>
    </lineage>
</organism>
<keyword evidence="2 5" id="KW-0812">Transmembrane</keyword>
<feature type="transmembrane region" description="Helical" evidence="5">
    <location>
        <begin position="283"/>
        <end position="310"/>
    </location>
</feature>
<dbReference type="Proteomes" id="UP001060039">
    <property type="component" value="Chromosome"/>
</dbReference>
<evidence type="ECO:0000256" key="1">
    <source>
        <dbReference type="ARBA" id="ARBA00004141"/>
    </source>
</evidence>
<proteinExistence type="predicted"/>
<dbReference type="RefSeq" id="WP_255160886.1">
    <property type="nucleotide sequence ID" value="NZ_CP101497.1"/>
</dbReference>
<feature type="transmembrane region" description="Helical" evidence="5">
    <location>
        <begin position="212"/>
        <end position="230"/>
    </location>
</feature>
<feature type="transmembrane region" description="Helical" evidence="5">
    <location>
        <begin position="242"/>
        <end position="263"/>
    </location>
</feature>
<dbReference type="EMBL" id="CP101497">
    <property type="protein sequence ID" value="UTT63758.1"/>
    <property type="molecule type" value="Genomic_DNA"/>
</dbReference>
<dbReference type="Pfam" id="PF12698">
    <property type="entry name" value="ABC2_membrane_3"/>
    <property type="match status" value="1"/>
</dbReference>
<evidence type="ECO:0000256" key="2">
    <source>
        <dbReference type="ARBA" id="ARBA00022692"/>
    </source>
</evidence>
<evidence type="ECO:0000256" key="4">
    <source>
        <dbReference type="ARBA" id="ARBA00023136"/>
    </source>
</evidence>
<dbReference type="InterPro" id="IPR013525">
    <property type="entry name" value="ABC2_TM"/>
</dbReference>
<feature type="transmembrane region" description="Helical" evidence="5">
    <location>
        <begin position="152"/>
        <end position="175"/>
    </location>
</feature>
<keyword evidence="4 5" id="KW-0472">Membrane</keyword>
<evidence type="ECO:0000313" key="7">
    <source>
        <dbReference type="EMBL" id="UTT63758.1"/>
    </source>
</evidence>
<reference evidence="7" key="1">
    <citation type="submission" date="2022-07" db="EMBL/GenBank/DDBJ databases">
        <title>Taxonomic analysis of Microcella humidisoli nov. sp., isolated from riverside soil.</title>
        <authorList>
            <person name="Molina K.M."/>
            <person name="Kim S.B."/>
        </authorList>
    </citation>
    <scope>NUCLEOTIDE SEQUENCE</scope>
    <source>
        <strain evidence="7">MMS21-STM10</strain>
    </source>
</reference>
<sequence length="371" mass="38647">MTTASPTPHTALSTRAAIGLVASREITSRVRSKSFIISTAILVVIVAAGIIISNLVSSTSGPTSVAAVGSVAEVIDEIDGLEVEPVATIAEAEQLVRDGDVEAAVVPIDDAPAGTPAIEVIALDATPVSLVQALSIAPEVRLLEEAPVDSGLAFLIAFAFGIVFFTAAITFGGTIAQSVVEEKQTRIVEILLTAVPARALLAGKVVGNSALALGQIVLIAVTAALSLMLTGQDVLLSDIGPAAIWFLVFFAVGFVLLASMFAASASLVSRMEDTGTVLQPVTWLVMLPYFLIIFFNDNELVVGIMSYVPFSSPVGMPMRIFLEQAQWWEPYLSLAVLAASAALIVGIGARIYENSLLRTGGRVTLAEALKG</sequence>
<gene>
    <name evidence="7" type="ORF">NNL39_04755</name>
</gene>
<feature type="transmembrane region" description="Helical" evidence="5">
    <location>
        <begin position="331"/>
        <end position="352"/>
    </location>
</feature>
<evidence type="ECO:0000256" key="3">
    <source>
        <dbReference type="ARBA" id="ARBA00022989"/>
    </source>
</evidence>
<feature type="transmembrane region" description="Helical" evidence="5">
    <location>
        <begin position="34"/>
        <end position="56"/>
    </location>
</feature>
<keyword evidence="3 5" id="KW-1133">Transmembrane helix</keyword>
<evidence type="ECO:0000256" key="5">
    <source>
        <dbReference type="SAM" id="Phobius"/>
    </source>
</evidence>
<keyword evidence="8" id="KW-1185">Reference proteome</keyword>
<evidence type="ECO:0000259" key="6">
    <source>
        <dbReference type="Pfam" id="PF12698"/>
    </source>
</evidence>
<name>A0ABY5FZJ7_9MICO</name>
<accession>A0ABY5FZJ7</accession>